<keyword evidence="2" id="KW-1185">Reference proteome</keyword>
<reference evidence="1" key="1">
    <citation type="submission" date="2022-02" db="EMBL/GenBank/DDBJ databases">
        <title>Plant Genome Project.</title>
        <authorList>
            <person name="Zhang R.-G."/>
        </authorList>
    </citation>
    <scope>NUCLEOTIDE SEQUENCE</scope>
    <source>
        <strain evidence="1">AT1</strain>
    </source>
</reference>
<evidence type="ECO:0000313" key="1">
    <source>
        <dbReference type="EMBL" id="KAI8527999.1"/>
    </source>
</evidence>
<gene>
    <name evidence="1" type="ORF">RHMOL_Rhmol12G0117600</name>
</gene>
<sequence>MARKQRVANNQALEVVQQPCSNPSQHHCLFDARRRDLPGRICLGCSGDILFRPEDPSDSGLLFELCHEAFHKFNMGLCIESLRKPLPPQRALPPPQDCRHQTAVKHEAIALKERR</sequence>
<name>A0ACC0LH72_RHOML</name>
<accession>A0ACC0LH72</accession>
<dbReference type="EMBL" id="CM046399">
    <property type="protein sequence ID" value="KAI8527999.1"/>
    <property type="molecule type" value="Genomic_DNA"/>
</dbReference>
<comment type="caution">
    <text evidence="1">The sequence shown here is derived from an EMBL/GenBank/DDBJ whole genome shotgun (WGS) entry which is preliminary data.</text>
</comment>
<protein>
    <submittedName>
        <fullName evidence="1">Uncharacterized protein</fullName>
    </submittedName>
</protein>
<organism evidence="1 2">
    <name type="scientific">Rhododendron molle</name>
    <name type="common">Chinese azalea</name>
    <name type="synonym">Azalea mollis</name>
    <dbReference type="NCBI Taxonomy" id="49168"/>
    <lineage>
        <taxon>Eukaryota</taxon>
        <taxon>Viridiplantae</taxon>
        <taxon>Streptophyta</taxon>
        <taxon>Embryophyta</taxon>
        <taxon>Tracheophyta</taxon>
        <taxon>Spermatophyta</taxon>
        <taxon>Magnoliopsida</taxon>
        <taxon>eudicotyledons</taxon>
        <taxon>Gunneridae</taxon>
        <taxon>Pentapetalae</taxon>
        <taxon>asterids</taxon>
        <taxon>Ericales</taxon>
        <taxon>Ericaceae</taxon>
        <taxon>Ericoideae</taxon>
        <taxon>Rhodoreae</taxon>
        <taxon>Rhododendron</taxon>
    </lineage>
</organism>
<evidence type="ECO:0000313" key="2">
    <source>
        <dbReference type="Proteomes" id="UP001062846"/>
    </source>
</evidence>
<proteinExistence type="predicted"/>
<dbReference type="Proteomes" id="UP001062846">
    <property type="component" value="Chromosome 12"/>
</dbReference>